<dbReference type="InterPro" id="IPR012337">
    <property type="entry name" value="RNaseH-like_sf"/>
</dbReference>
<name>A0A9Q4D4I3_9STAP</name>
<organism evidence="3 4">
    <name type="scientific">Staphylococcus pettenkoferi</name>
    <dbReference type="NCBI Taxonomy" id="170573"/>
    <lineage>
        <taxon>Bacteria</taxon>
        <taxon>Bacillati</taxon>
        <taxon>Bacillota</taxon>
        <taxon>Bacilli</taxon>
        <taxon>Bacillales</taxon>
        <taxon>Staphylococcaceae</taxon>
        <taxon>Staphylococcus</taxon>
    </lineage>
</organism>
<comment type="caution">
    <text evidence="3">The sequence shown here is derived from an EMBL/GenBank/DDBJ whole genome shotgun (WGS) entry which is preliminary data.</text>
</comment>
<gene>
    <name evidence="3" type="ORF">NW112_02845</name>
</gene>
<dbReference type="InterPro" id="IPR025948">
    <property type="entry name" value="HTH-like_dom"/>
</dbReference>
<evidence type="ECO:0000313" key="4">
    <source>
        <dbReference type="Proteomes" id="UP001081438"/>
    </source>
</evidence>
<evidence type="ECO:0000313" key="3">
    <source>
        <dbReference type="EMBL" id="MCY1594173.1"/>
    </source>
</evidence>
<dbReference type="Pfam" id="PF13276">
    <property type="entry name" value="HTH_21"/>
    <property type="match status" value="1"/>
</dbReference>
<proteinExistence type="predicted"/>
<feature type="domain" description="Integrase catalytic" evidence="2">
    <location>
        <begin position="119"/>
        <end position="283"/>
    </location>
</feature>
<dbReference type="NCBIfam" id="NF033516">
    <property type="entry name" value="transpos_IS3"/>
    <property type="match status" value="1"/>
</dbReference>
<dbReference type="InterPro" id="IPR048020">
    <property type="entry name" value="Transpos_IS3"/>
</dbReference>
<dbReference type="InterPro" id="IPR050900">
    <property type="entry name" value="Transposase_IS3/IS150/IS904"/>
</dbReference>
<reference evidence="3" key="1">
    <citation type="journal article" date="2022" name="Int. J. Mol. Sci.">
        <title>Phenotypic and genotypic virulence characterisation of Staphylococcus pettenkoferi strains isolated from human bloodstream and diabetic foot infections.</title>
        <authorList>
            <person name="Magnan C."/>
        </authorList>
    </citation>
    <scope>NUCLEOTIDE SEQUENCE</scope>
    <source>
        <strain evidence="3">NSP020P</strain>
    </source>
</reference>
<comment type="function">
    <text evidence="1">Involved in the transposition of the insertion sequence.</text>
</comment>
<evidence type="ECO:0000256" key="1">
    <source>
        <dbReference type="ARBA" id="ARBA00002286"/>
    </source>
</evidence>
<dbReference type="Proteomes" id="UP001081438">
    <property type="component" value="Unassembled WGS sequence"/>
</dbReference>
<evidence type="ECO:0000259" key="2">
    <source>
        <dbReference type="PROSITE" id="PS50994"/>
    </source>
</evidence>
<dbReference type="PANTHER" id="PTHR46889">
    <property type="entry name" value="TRANSPOSASE INSF FOR INSERTION SEQUENCE IS3B-RELATED"/>
    <property type="match status" value="1"/>
</dbReference>
<dbReference type="GO" id="GO:0003676">
    <property type="term" value="F:nucleic acid binding"/>
    <property type="evidence" value="ECO:0007669"/>
    <property type="project" value="InterPro"/>
</dbReference>
<protein>
    <submittedName>
        <fullName evidence="3">IS3 family transposase</fullName>
    </submittedName>
</protein>
<dbReference type="PROSITE" id="PS50994">
    <property type="entry name" value="INTEGRASE"/>
    <property type="match status" value="1"/>
</dbReference>
<dbReference type="PANTHER" id="PTHR46889:SF4">
    <property type="entry name" value="TRANSPOSASE INSO FOR INSERTION SEQUENCE ELEMENT IS911B-RELATED"/>
    <property type="match status" value="1"/>
</dbReference>
<sequence>MNELHETLKYGLSILFKVAEIAKSVYYYWIKRFKKPNKNNKVMKAIKEICEESDYTYGYRRVTQALKNRGIIVNHKKVRKLMKELGLTCTKFNHKSRKYSSYKGKIGKISDNLLKRRFNTDRPFQKIITDITEFKLSDSTKLYLSPFMDLYNCEILSYSISNRPTLDIVIDALNNILNQRPSLNYRMTIHSDQGWHYQHKTYINKLKENKIFQSMSRKANCLDNSLMENFFGLLKQEMFYGKTYDSFQQLERAIHEYANFYNNTRIKTKLKGLSPTEYRRQTFGILY</sequence>
<dbReference type="InterPro" id="IPR001584">
    <property type="entry name" value="Integrase_cat-core"/>
</dbReference>
<dbReference type="Pfam" id="PF13333">
    <property type="entry name" value="rve_2"/>
    <property type="match status" value="1"/>
</dbReference>
<dbReference type="RefSeq" id="WP_268211019.1">
    <property type="nucleotide sequence ID" value="NZ_JANSKS010000026.1"/>
</dbReference>
<dbReference type="InterPro" id="IPR036397">
    <property type="entry name" value="RNaseH_sf"/>
</dbReference>
<dbReference type="SUPFAM" id="SSF53098">
    <property type="entry name" value="Ribonuclease H-like"/>
    <property type="match status" value="1"/>
</dbReference>
<accession>A0A9Q4D4I3</accession>
<dbReference type="GO" id="GO:0015074">
    <property type="term" value="P:DNA integration"/>
    <property type="evidence" value="ECO:0007669"/>
    <property type="project" value="InterPro"/>
</dbReference>
<dbReference type="Pfam" id="PF00665">
    <property type="entry name" value="rve"/>
    <property type="match status" value="1"/>
</dbReference>
<dbReference type="Gene3D" id="3.30.420.10">
    <property type="entry name" value="Ribonuclease H-like superfamily/Ribonuclease H"/>
    <property type="match status" value="1"/>
</dbReference>
<dbReference type="AlphaFoldDB" id="A0A9Q4D4I3"/>
<dbReference type="EMBL" id="JANSKX010000009">
    <property type="protein sequence ID" value="MCY1594173.1"/>
    <property type="molecule type" value="Genomic_DNA"/>
</dbReference>